<dbReference type="RefSeq" id="WP_233732997.1">
    <property type="nucleotide sequence ID" value="NZ_JAJVCN010000004.1"/>
</dbReference>
<sequence>MPDFEFKVSPELTEAAELALSACQILGWADALVVDSVEPEKEAVIKLFTEFSDADLAGLQTMIDDLAETTVVFRRSREPGADVDALIRELGELRAGVEATHRLISEARTDLTGLARSFHADAVRYCMTKASGDSATTVFRSFFDQALSLRKAVRKAAEGVVIGQSAIGNGPIVRSA</sequence>
<comment type="caution">
    <text evidence="1">The sequence shown here is derived from an EMBL/GenBank/DDBJ whole genome shotgun (WGS) entry which is preliminary data.</text>
</comment>
<organism evidence="1 2">
    <name type="scientific">Kibdelosporangium philippinense</name>
    <dbReference type="NCBI Taxonomy" id="211113"/>
    <lineage>
        <taxon>Bacteria</taxon>
        <taxon>Bacillati</taxon>
        <taxon>Actinomycetota</taxon>
        <taxon>Actinomycetes</taxon>
        <taxon>Pseudonocardiales</taxon>
        <taxon>Pseudonocardiaceae</taxon>
        <taxon>Kibdelosporangium</taxon>
    </lineage>
</organism>
<accession>A0ABS8ZSY4</accession>
<proteinExistence type="predicted"/>
<dbReference type="Proteomes" id="UP001521150">
    <property type="component" value="Unassembled WGS sequence"/>
</dbReference>
<evidence type="ECO:0000313" key="2">
    <source>
        <dbReference type="Proteomes" id="UP001521150"/>
    </source>
</evidence>
<reference evidence="1 2" key="1">
    <citation type="submission" date="2021-12" db="EMBL/GenBank/DDBJ databases">
        <title>Genome sequence of Kibdelosporangium philippinense ATCC 49844.</title>
        <authorList>
            <person name="Fedorov E.A."/>
            <person name="Omeragic M."/>
            <person name="Shalygina K.F."/>
            <person name="Maclea K.S."/>
        </authorList>
    </citation>
    <scope>NUCLEOTIDE SEQUENCE [LARGE SCALE GENOMIC DNA]</scope>
    <source>
        <strain evidence="1 2">ATCC 49844</strain>
    </source>
</reference>
<name>A0ABS8ZSY4_9PSEU</name>
<gene>
    <name evidence="1" type="ORF">LWC34_49500</name>
</gene>
<keyword evidence="2" id="KW-1185">Reference proteome</keyword>
<evidence type="ECO:0000313" key="1">
    <source>
        <dbReference type="EMBL" id="MCE7010787.1"/>
    </source>
</evidence>
<dbReference type="EMBL" id="JAJVCN010000004">
    <property type="protein sequence ID" value="MCE7010787.1"/>
    <property type="molecule type" value="Genomic_DNA"/>
</dbReference>
<protein>
    <submittedName>
        <fullName evidence="1">Uncharacterized protein</fullName>
    </submittedName>
</protein>